<accession>A0A9X2Z2N8</accession>
<evidence type="ECO:0000313" key="4">
    <source>
        <dbReference type="Proteomes" id="UP001141629"/>
    </source>
</evidence>
<dbReference type="Proteomes" id="UP001141629">
    <property type="component" value="Unassembled WGS sequence"/>
</dbReference>
<dbReference type="RefSeq" id="WP_263996468.1">
    <property type="nucleotide sequence ID" value="NZ_JACKVK010000008.1"/>
</dbReference>
<dbReference type="AlphaFoldDB" id="A0A9X2Z2N8"/>
<gene>
    <name evidence="3" type="ORF">H7K45_14275</name>
</gene>
<protein>
    <recommendedName>
        <fullName evidence="5">Intersectin-EH binding protein Ibp1</fullName>
    </recommendedName>
</protein>
<evidence type="ECO:0000313" key="3">
    <source>
        <dbReference type="EMBL" id="MCV7421711.1"/>
    </source>
</evidence>
<sequence length="80" mass="7567">MSKKFLAALAALATTAVAPVMMAPLASADDGSCNPDPTVTVCDDGGSAAIVATPPQVDPGPQNGPYGPAGSTAPVGGSGL</sequence>
<proteinExistence type="predicted"/>
<evidence type="ECO:0000256" key="1">
    <source>
        <dbReference type="SAM" id="MobiDB-lite"/>
    </source>
</evidence>
<evidence type="ECO:0000256" key="2">
    <source>
        <dbReference type="SAM" id="SignalP"/>
    </source>
</evidence>
<feature type="chain" id="PRO_5040955176" description="Intersectin-EH binding protein Ibp1" evidence="2">
    <location>
        <begin position="29"/>
        <end position="80"/>
    </location>
</feature>
<keyword evidence="2" id="KW-0732">Signal</keyword>
<feature type="region of interest" description="Disordered" evidence="1">
    <location>
        <begin position="53"/>
        <end position="80"/>
    </location>
</feature>
<keyword evidence="4" id="KW-1185">Reference proteome</keyword>
<feature type="signal peptide" evidence="2">
    <location>
        <begin position="1"/>
        <end position="28"/>
    </location>
</feature>
<reference evidence="3" key="2">
    <citation type="journal article" date="2022" name="BMC Genomics">
        <title>Comparative genome analysis of mycobacteria focusing on tRNA and non-coding RNA.</title>
        <authorList>
            <person name="Behra P.R.K."/>
            <person name="Pettersson B.M.F."/>
            <person name="Ramesh M."/>
            <person name="Das S."/>
            <person name="Dasgupta S."/>
            <person name="Kirsebom L.A."/>
        </authorList>
    </citation>
    <scope>NUCLEOTIDE SEQUENCE</scope>
    <source>
        <strain evidence="3">DSM 44838</strain>
    </source>
</reference>
<evidence type="ECO:0008006" key="5">
    <source>
        <dbReference type="Google" id="ProtNLM"/>
    </source>
</evidence>
<reference evidence="3" key="1">
    <citation type="submission" date="2020-07" db="EMBL/GenBank/DDBJ databases">
        <authorList>
            <person name="Pettersson B.M.F."/>
            <person name="Behra P.R.K."/>
            <person name="Ramesh M."/>
            <person name="Das S."/>
            <person name="Dasgupta S."/>
            <person name="Kirsebom L.A."/>
        </authorList>
    </citation>
    <scope>NUCLEOTIDE SEQUENCE</scope>
    <source>
        <strain evidence="3">DSM 44838</strain>
    </source>
</reference>
<organism evidence="3 4">
    <name type="scientific">Mycobacterium yunnanensis</name>
    <dbReference type="NCBI Taxonomy" id="368477"/>
    <lineage>
        <taxon>Bacteria</taxon>
        <taxon>Bacillati</taxon>
        <taxon>Actinomycetota</taxon>
        <taxon>Actinomycetes</taxon>
        <taxon>Mycobacteriales</taxon>
        <taxon>Mycobacteriaceae</taxon>
        <taxon>Mycobacterium</taxon>
    </lineage>
</organism>
<name>A0A9X2Z2N8_9MYCO</name>
<comment type="caution">
    <text evidence="3">The sequence shown here is derived from an EMBL/GenBank/DDBJ whole genome shotgun (WGS) entry which is preliminary data.</text>
</comment>
<dbReference type="EMBL" id="JACKVK010000008">
    <property type="protein sequence ID" value="MCV7421711.1"/>
    <property type="molecule type" value="Genomic_DNA"/>
</dbReference>